<keyword evidence="1" id="KW-0812">Transmembrane</keyword>
<reference evidence="2 3" key="1">
    <citation type="submission" date="2020-08" db="EMBL/GenBank/DDBJ databases">
        <title>novel species in genus Nocardioides.</title>
        <authorList>
            <person name="Zhang G."/>
        </authorList>
    </citation>
    <scope>NUCLEOTIDE SEQUENCE [LARGE SCALE GENOMIC DNA]</scope>
    <source>
        <strain evidence="2 3">SC8A-24</strain>
    </source>
</reference>
<evidence type="ECO:0000313" key="3">
    <source>
        <dbReference type="Proteomes" id="UP000604001"/>
    </source>
</evidence>
<gene>
    <name evidence="2" type="ORF">H7344_00025</name>
</gene>
<evidence type="ECO:0000313" key="2">
    <source>
        <dbReference type="EMBL" id="MBC2958676.1"/>
    </source>
</evidence>
<dbReference type="RefSeq" id="WP_186343998.1">
    <property type="nucleotide sequence ID" value="NZ_BMMR01000001.1"/>
</dbReference>
<dbReference type="EMBL" id="JACMYC010000001">
    <property type="protein sequence ID" value="MBC2958676.1"/>
    <property type="molecule type" value="Genomic_DNA"/>
</dbReference>
<feature type="transmembrane region" description="Helical" evidence="1">
    <location>
        <begin position="67"/>
        <end position="97"/>
    </location>
</feature>
<name>A0ABR6U490_9ACTN</name>
<organism evidence="2 3">
    <name type="scientific">Nocardioides deserti</name>
    <dbReference type="NCBI Taxonomy" id="1588644"/>
    <lineage>
        <taxon>Bacteria</taxon>
        <taxon>Bacillati</taxon>
        <taxon>Actinomycetota</taxon>
        <taxon>Actinomycetes</taxon>
        <taxon>Propionibacteriales</taxon>
        <taxon>Nocardioidaceae</taxon>
        <taxon>Nocardioides</taxon>
    </lineage>
</organism>
<dbReference type="Pfam" id="PF05437">
    <property type="entry name" value="AzlD"/>
    <property type="match status" value="1"/>
</dbReference>
<comment type="caution">
    <text evidence="2">The sequence shown here is derived from an EMBL/GenBank/DDBJ whole genome shotgun (WGS) entry which is preliminary data.</text>
</comment>
<dbReference type="InterPro" id="IPR008407">
    <property type="entry name" value="Brnchd-chn_aa_trnsp_AzlD"/>
</dbReference>
<protein>
    <submittedName>
        <fullName evidence="2">AzlD domain-containing protein</fullName>
    </submittedName>
</protein>
<keyword evidence="1" id="KW-0472">Membrane</keyword>
<accession>A0ABR6U490</accession>
<proteinExistence type="predicted"/>
<evidence type="ECO:0000256" key="1">
    <source>
        <dbReference type="SAM" id="Phobius"/>
    </source>
</evidence>
<keyword evidence="1" id="KW-1133">Transmembrane helix</keyword>
<dbReference type="Proteomes" id="UP000604001">
    <property type="component" value="Unassembled WGS sequence"/>
</dbReference>
<feature type="transmembrane region" description="Helical" evidence="1">
    <location>
        <begin position="35"/>
        <end position="55"/>
    </location>
</feature>
<sequence>MTVWTAVLVAGVGCYLLKLAGLSVPASVLDRPVVARVADLIPVALLAALVAVQVVGDGRSLVADARLVGLGAAVVLLVLRAPFLLVVFGSALVAALARLLT</sequence>
<keyword evidence="3" id="KW-1185">Reference proteome</keyword>